<dbReference type="AlphaFoldDB" id="A0A164NQX4"/>
<dbReference type="Proteomes" id="UP000076858">
    <property type="component" value="Unassembled WGS sequence"/>
</dbReference>
<feature type="compositionally biased region" description="Low complexity" evidence="1">
    <location>
        <begin position="128"/>
        <end position="140"/>
    </location>
</feature>
<dbReference type="EMBL" id="LRGB01002845">
    <property type="protein sequence ID" value="KZS06163.1"/>
    <property type="molecule type" value="Genomic_DNA"/>
</dbReference>
<feature type="compositionally biased region" description="Basic and acidic residues" evidence="1">
    <location>
        <begin position="90"/>
        <end position="101"/>
    </location>
</feature>
<feature type="region of interest" description="Disordered" evidence="1">
    <location>
        <begin position="37"/>
        <end position="63"/>
    </location>
</feature>
<feature type="region of interest" description="Disordered" evidence="1">
    <location>
        <begin position="90"/>
        <end position="141"/>
    </location>
</feature>
<name>A0A164NQX4_9CRUS</name>
<reference evidence="2 3" key="1">
    <citation type="submission" date="2016-03" db="EMBL/GenBank/DDBJ databases">
        <title>EvidentialGene: Evidence-directed Construction of Genes on Genomes.</title>
        <authorList>
            <person name="Gilbert D.G."/>
            <person name="Choi J.-H."/>
            <person name="Mockaitis K."/>
            <person name="Colbourne J."/>
            <person name="Pfrender M."/>
        </authorList>
    </citation>
    <scope>NUCLEOTIDE SEQUENCE [LARGE SCALE GENOMIC DNA]</scope>
    <source>
        <strain evidence="2 3">Xinb3</strain>
        <tissue evidence="2">Complete organism</tissue>
    </source>
</reference>
<evidence type="ECO:0000256" key="1">
    <source>
        <dbReference type="SAM" id="MobiDB-lite"/>
    </source>
</evidence>
<evidence type="ECO:0000313" key="3">
    <source>
        <dbReference type="Proteomes" id="UP000076858"/>
    </source>
</evidence>
<sequence>MSGVIAGIMHHEKQQNDKIQVLEQKLSEALSELECTNKKRGSSQENDVTIAATDQYGKRRPGLDTPAEIRIGIEVSVGPETTVIPAYHVSEYHSSGRRDHNSSGYRPYKHKTHQRPRYRNGFNGRQENYNGPNYPSNNNYRHQVRYNSNQQQQNNPGKNPRTTENREITCYKSNRREHIARECWTVWHVPTTQVPIKHRKTNTKEMIALVDTGAAASLVSGKILDNLESNENLKQVESMNSPFFRTVSGQELKSIGKFELSVAIKDKISYLTMLTTEISQTKCG</sequence>
<comment type="caution">
    <text evidence="2">The sequence shown here is derived from an EMBL/GenBank/DDBJ whole genome shotgun (WGS) entry which is preliminary data.</text>
</comment>
<protein>
    <submittedName>
        <fullName evidence="2">Uncharacterized protein</fullName>
    </submittedName>
</protein>
<gene>
    <name evidence="2" type="ORF">APZ42_030467</name>
</gene>
<feature type="compositionally biased region" description="Basic residues" evidence="1">
    <location>
        <begin position="107"/>
        <end position="118"/>
    </location>
</feature>
<organism evidence="2 3">
    <name type="scientific">Daphnia magna</name>
    <dbReference type="NCBI Taxonomy" id="35525"/>
    <lineage>
        <taxon>Eukaryota</taxon>
        <taxon>Metazoa</taxon>
        <taxon>Ecdysozoa</taxon>
        <taxon>Arthropoda</taxon>
        <taxon>Crustacea</taxon>
        <taxon>Branchiopoda</taxon>
        <taxon>Diplostraca</taxon>
        <taxon>Cladocera</taxon>
        <taxon>Anomopoda</taxon>
        <taxon>Daphniidae</taxon>
        <taxon>Daphnia</taxon>
    </lineage>
</organism>
<accession>A0A164NQX4</accession>
<keyword evidence="3" id="KW-1185">Reference proteome</keyword>
<proteinExistence type="predicted"/>
<evidence type="ECO:0000313" key="2">
    <source>
        <dbReference type="EMBL" id="KZS06163.1"/>
    </source>
</evidence>